<feature type="coiled-coil region" evidence="2">
    <location>
        <begin position="164"/>
        <end position="233"/>
    </location>
</feature>
<sequence>MKSGTKSASDAEKGSITFDTEIRLFEEMKASLANIQASIPDDSPYISIRNRFVDVYNYFVGIYQNNQILLQKAQEGNAQIIFNANKTSTILKIVERDGKQLEKYKKEYEETVSVLKQLNASEIKSRELLQTLSKTVAELNGQVQRGEAFCYGEEDTIGSILQDVSNLKRERDAAAEEINNNLAEIKRRKDSIKLMNDQIHIMKNNSKEIEVHVSEYQTQLDKLNAEIEIAREGIQTVRPIVQSQKSKIESNIQQLRENDGVHKELIKKNSEISKQLFDILSKSKQLKFQISQHTKQHNKLVRRNANLQDHCDHVCIQIDQSKNEQLQMKTELENINASIESNQEQLKIISLQFDEIEEKKRETRSKGKSLRDVLLKLKHNDVMQTNERQRTVRQMHSTTHQIGIVQTNLDRTKVEKTNVTAINVDLIQEKRGMKRKMQEEKIKLRQYEREIEKKEYEKMQLNGQIQLVDDDKNLNVKKIFDDNKYLDELTDKLAQQAELAEQLRKERNTFKRKFLACAKECEELSKLLGDLSVEVEELKDKNRIISVRAADEHYMVKCLKQRLIIHALDVDELRERVYHANHSITGLEAERQLMLHVINDAYSDKLLLQKELDTAGSSKKAVTGILVERRRTIDSLKSNIITLNQHVDRGKKEYISVLGKIDDLLNEMDVVMQKNEELERKRDRVKFNEHEERRLFNLVNQETQKNAALIREINLPRNVHRWQMYSATDPIYQRNLMYMTQIYAKLDVSHRYLIELEAKRDSMRKEVQEMKKKVIPNGEAEFAAYQSHIGKYKRDIENKERLIEEMKKEIQENRIELKNIENGVGTIRGKFNTRRISVSQLRSRKYAIKNEKRQHMLFLTEPEETRTLGGGFIQRIPTASPSKGTEITILDGTGPQITFGDNSGPITIDSSPRKKMTSTPRTPKGKGKRITRPVTAGIRRRPQTALAALA</sequence>
<dbReference type="PANTHER" id="PTHR32083">
    <property type="entry name" value="CILIA AND FLAGELLA-ASSOCIATED PROTEIN 58-RELATED"/>
    <property type="match status" value="1"/>
</dbReference>
<feature type="region of interest" description="Disordered" evidence="3">
    <location>
        <begin position="892"/>
        <end position="950"/>
    </location>
</feature>
<evidence type="ECO:0000256" key="3">
    <source>
        <dbReference type="SAM" id="MobiDB-lite"/>
    </source>
</evidence>
<reference evidence="4" key="3">
    <citation type="journal article" date="2017" name="Biol. Cell">
        <title>The costa of trichomonads: A complex macromolecular cytoskeleton structure made of uncommon proteins.</title>
        <authorList>
            <person name="de Andrade Rosa I."/>
            <person name="Brigido M.C."/>
            <person name="de Oliveira Santos E."/>
            <person name="Gonzaga L."/>
            <person name="Zingali R.B."/>
            <person name="de Vasconcelos A.T."/>
            <person name="de Souza W."/>
            <person name="Benchimol M."/>
        </authorList>
    </citation>
    <scope>NUCLEOTIDE SEQUENCE</scope>
    <source>
        <strain evidence="4">41128</strain>
    </source>
</reference>
<evidence type="ECO:0000313" key="4">
    <source>
        <dbReference type="EMBL" id="ARM19959.1"/>
    </source>
</evidence>
<feature type="coiled-coil region" evidence="2">
    <location>
        <begin position="91"/>
        <end position="121"/>
    </location>
</feature>
<protein>
    <submittedName>
        <fullName evidence="5">Uncharacterized protein</fullName>
    </submittedName>
</protein>
<reference evidence="4" key="1">
    <citation type="submission" date="2016-07" db="EMBL/GenBank/DDBJ databases">
        <authorList>
            <person name="Rosa I.A."/>
            <person name="Brigido M.C."/>
            <person name="Santos E.O."/>
            <person name="Almeida L.G.P."/>
            <person name="Zingalli R.B."/>
            <person name="Vasconcelos A.T.R."/>
            <person name="Souza W."/>
            <person name="Benchimol M."/>
        </authorList>
    </citation>
    <scope>NUCLEOTIDE SEQUENCE</scope>
    <source>
        <strain evidence="4">41128</strain>
    </source>
</reference>
<feature type="compositionally biased region" description="Polar residues" evidence="3">
    <location>
        <begin position="895"/>
        <end position="910"/>
    </location>
</feature>
<dbReference type="VEuPathDB" id="TrichDB:TRFO_41128"/>
<feature type="coiled-coil region" evidence="2">
    <location>
        <begin position="430"/>
        <end position="541"/>
    </location>
</feature>
<feature type="coiled-coil region" evidence="2">
    <location>
        <begin position="753"/>
        <end position="823"/>
    </location>
</feature>
<dbReference type="GeneID" id="94848299"/>
<dbReference type="RefSeq" id="XP_068370426.1">
    <property type="nucleotide sequence ID" value="XM_068513595.1"/>
</dbReference>
<organism evidence="5 6">
    <name type="scientific">Tritrichomonas foetus</name>
    <dbReference type="NCBI Taxonomy" id="1144522"/>
    <lineage>
        <taxon>Eukaryota</taxon>
        <taxon>Metamonada</taxon>
        <taxon>Parabasalia</taxon>
        <taxon>Tritrichomonadida</taxon>
        <taxon>Tritrichomonadidae</taxon>
        <taxon>Tritrichomonas</taxon>
    </lineage>
</organism>
<name>A0A1J4L1K1_9EUKA</name>
<gene>
    <name evidence="5" type="ORF">TRFO_41128</name>
</gene>
<evidence type="ECO:0000256" key="1">
    <source>
        <dbReference type="ARBA" id="ARBA00023054"/>
    </source>
</evidence>
<dbReference type="EMBL" id="MLAK01000016">
    <property type="protein sequence ID" value="OHT17290.1"/>
    <property type="molecule type" value="Genomic_DNA"/>
</dbReference>
<dbReference type="AlphaFoldDB" id="A0A1J4L1K1"/>
<keyword evidence="1 2" id="KW-0175">Coiled coil</keyword>
<feature type="coiled-coil region" evidence="2">
    <location>
        <begin position="661"/>
        <end position="691"/>
    </location>
</feature>
<evidence type="ECO:0000256" key="2">
    <source>
        <dbReference type="SAM" id="Coils"/>
    </source>
</evidence>
<dbReference type="EMBL" id="KX579727">
    <property type="protein sequence ID" value="ARM19959.1"/>
    <property type="molecule type" value="Genomic_DNA"/>
</dbReference>
<dbReference type="Proteomes" id="UP000179807">
    <property type="component" value="Unassembled WGS sequence"/>
</dbReference>
<dbReference type="GO" id="GO:0005856">
    <property type="term" value="C:cytoskeleton"/>
    <property type="evidence" value="ECO:0007669"/>
    <property type="project" value="TreeGrafter"/>
</dbReference>
<keyword evidence="6" id="KW-1185">Reference proteome</keyword>
<feature type="coiled-coil region" evidence="2">
    <location>
        <begin position="318"/>
        <end position="359"/>
    </location>
</feature>
<dbReference type="PANTHER" id="PTHR32083:SF0">
    <property type="entry name" value="CILIA AND FLAGELLA-ASSOCIATED PROTEIN 58"/>
    <property type="match status" value="1"/>
</dbReference>
<accession>A0A1J4L1K1</accession>
<evidence type="ECO:0000313" key="6">
    <source>
        <dbReference type="Proteomes" id="UP000179807"/>
    </source>
</evidence>
<reference evidence="5 6" key="2">
    <citation type="submission" date="2016-10" db="EMBL/GenBank/DDBJ databases">
        <authorList>
            <person name="Benchimol M."/>
            <person name="Almeida L.G."/>
            <person name="Vasconcelos A.T."/>
            <person name="Perreira-Neves A."/>
            <person name="Rosa I.A."/>
            <person name="Tasca T."/>
            <person name="Bogo M.R."/>
            <person name="de Souza W."/>
        </authorList>
    </citation>
    <scope>NUCLEOTIDE SEQUENCE [LARGE SCALE GENOMIC DNA]</scope>
    <source>
        <strain evidence="5 6">K</strain>
    </source>
</reference>
<proteinExistence type="predicted"/>
<evidence type="ECO:0000313" key="5">
    <source>
        <dbReference type="EMBL" id="OHT17290.1"/>
    </source>
</evidence>